<gene>
    <name evidence="1" type="ORF">FBZ96_11974</name>
</gene>
<dbReference type="AlphaFoldDB" id="A0A560CXP7"/>
<keyword evidence="2" id="KW-1185">Reference proteome</keyword>
<proteinExistence type="predicted"/>
<dbReference type="Proteomes" id="UP000319949">
    <property type="component" value="Unassembled WGS sequence"/>
</dbReference>
<reference evidence="1 2" key="1">
    <citation type="submission" date="2019-06" db="EMBL/GenBank/DDBJ databases">
        <title>Genomic Encyclopedia of Type Strains, Phase IV (KMG-V): Genome sequencing to study the core and pangenomes of soil and plant-associated prokaryotes.</title>
        <authorList>
            <person name="Whitman W."/>
        </authorList>
    </citation>
    <scope>NUCLEOTIDE SEQUENCE [LARGE SCALE GENOMIC DNA]</scope>
    <source>
        <strain evidence="1 2">BR 510</strain>
    </source>
</reference>
<organism evidence="1 2">
    <name type="scientific">Bradyrhizobium stylosanthis</name>
    <dbReference type="NCBI Taxonomy" id="1803665"/>
    <lineage>
        <taxon>Bacteria</taxon>
        <taxon>Pseudomonadati</taxon>
        <taxon>Pseudomonadota</taxon>
        <taxon>Alphaproteobacteria</taxon>
        <taxon>Hyphomicrobiales</taxon>
        <taxon>Nitrobacteraceae</taxon>
        <taxon>Bradyrhizobium</taxon>
    </lineage>
</organism>
<dbReference type="EMBL" id="VITK01000019">
    <property type="protein sequence ID" value="TWA89606.1"/>
    <property type="molecule type" value="Genomic_DNA"/>
</dbReference>
<name>A0A560CXP7_9BRAD</name>
<evidence type="ECO:0000313" key="1">
    <source>
        <dbReference type="EMBL" id="TWA89606.1"/>
    </source>
</evidence>
<sequence length="43" mass="5308">MLFYLLLGIWVVAAVCMVYRAVIRNRIERAYEAMRREFGREWR</sequence>
<comment type="caution">
    <text evidence="1">The sequence shown here is derived from an EMBL/GenBank/DDBJ whole genome shotgun (WGS) entry which is preliminary data.</text>
</comment>
<protein>
    <submittedName>
        <fullName evidence="1">Uncharacterized protein</fullName>
    </submittedName>
</protein>
<accession>A0A560CXP7</accession>
<evidence type="ECO:0000313" key="2">
    <source>
        <dbReference type="Proteomes" id="UP000319949"/>
    </source>
</evidence>